<dbReference type="AlphaFoldDB" id="A0AAI8YY97"/>
<gene>
    <name evidence="3" type="ORF">LECACI_7A004303</name>
</gene>
<comment type="caution">
    <text evidence="3">The sequence shown here is derived from an EMBL/GenBank/DDBJ whole genome shotgun (WGS) entry which is preliminary data.</text>
</comment>
<feature type="compositionally biased region" description="Low complexity" evidence="1">
    <location>
        <begin position="62"/>
        <end position="80"/>
    </location>
</feature>
<keyword evidence="4" id="KW-1185">Reference proteome</keyword>
<feature type="region of interest" description="Disordered" evidence="1">
    <location>
        <begin position="62"/>
        <end position="93"/>
    </location>
</feature>
<keyword evidence="2" id="KW-0732">Signal</keyword>
<evidence type="ECO:0000256" key="2">
    <source>
        <dbReference type="SAM" id="SignalP"/>
    </source>
</evidence>
<dbReference type="Proteomes" id="UP001296104">
    <property type="component" value="Unassembled WGS sequence"/>
</dbReference>
<organism evidence="3 4">
    <name type="scientific">Lecanosticta acicola</name>
    <dbReference type="NCBI Taxonomy" id="111012"/>
    <lineage>
        <taxon>Eukaryota</taxon>
        <taxon>Fungi</taxon>
        <taxon>Dikarya</taxon>
        <taxon>Ascomycota</taxon>
        <taxon>Pezizomycotina</taxon>
        <taxon>Dothideomycetes</taxon>
        <taxon>Dothideomycetidae</taxon>
        <taxon>Mycosphaerellales</taxon>
        <taxon>Mycosphaerellaceae</taxon>
        <taxon>Lecanosticta</taxon>
    </lineage>
</organism>
<dbReference type="EMBL" id="CAVMBE010000023">
    <property type="protein sequence ID" value="CAK4006004.1"/>
    <property type="molecule type" value="Genomic_DNA"/>
</dbReference>
<evidence type="ECO:0000313" key="4">
    <source>
        <dbReference type="Proteomes" id="UP001296104"/>
    </source>
</evidence>
<evidence type="ECO:0000313" key="3">
    <source>
        <dbReference type="EMBL" id="CAK4006004.1"/>
    </source>
</evidence>
<reference evidence="3" key="1">
    <citation type="submission" date="2023-11" db="EMBL/GenBank/DDBJ databases">
        <authorList>
            <person name="Alioto T."/>
            <person name="Alioto T."/>
            <person name="Gomez Garrido J."/>
        </authorList>
    </citation>
    <scope>NUCLEOTIDE SEQUENCE</scope>
</reference>
<accession>A0AAI8YY97</accession>
<proteinExistence type="predicted"/>
<feature type="chain" id="PRO_5042540863" evidence="2">
    <location>
        <begin position="18"/>
        <end position="311"/>
    </location>
</feature>
<sequence>MRYTTFTLAAAIVAVHAQNACQDAYKACVAAGTPDIACSCTLTACLGEDDLRNREYCSSATANLPTSTSSSSSSSSSSASVITGTAGSQPPGQTAITAAEGSLQLGETCSDSKQCANGADCYGTTSFTIRRCGNFNAECTTDSQCAYNTCSNGLCSGFLASSAYLANTVSQTSAPASSSAPTSTGYSWSTSTASEYASSSSTSVGYACNPAHEYPEGQQCVYTNGGLTLVSASTTAAGAASSATAPSVPTYGAGVVPAYGAGNGTTGVAATGTGATVPSHTAIVPYTGAASVAGVCSGVMAVAAGALAFVL</sequence>
<name>A0AAI8YY97_9PEZI</name>
<feature type="compositionally biased region" description="Polar residues" evidence="1">
    <location>
        <begin position="81"/>
        <end position="93"/>
    </location>
</feature>
<protein>
    <submittedName>
        <fullName evidence="3">Uncharacterized protein</fullName>
    </submittedName>
</protein>
<evidence type="ECO:0000256" key="1">
    <source>
        <dbReference type="SAM" id="MobiDB-lite"/>
    </source>
</evidence>
<feature type="signal peptide" evidence="2">
    <location>
        <begin position="1"/>
        <end position="17"/>
    </location>
</feature>